<evidence type="ECO:0000313" key="2">
    <source>
        <dbReference type="EMBL" id="GAA3615581.1"/>
    </source>
</evidence>
<evidence type="ECO:0000313" key="3">
    <source>
        <dbReference type="Proteomes" id="UP001500630"/>
    </source>
</evidence>
<dbReference type="SUPFAM" id="SSF53098">
    <property type="entry name" value="Ribonuclease H-like"/>
    <property type="match status" value="1"/>
</dbReference>
<dbReference type="EMBL" id="BAABDQ010000053">
    <property type="protein sequence ID" value="GAA3615581.1"/>
    <property type="molecule type" value="Genomic_DNA"/>
</dbReference>
<dbReference type="InterPro" id="IPR012337">
    <property type="entry name" value="RNaseH-like_sf"/>
</dbReference>
<gene>
    <name evidence="2" type="ORF">GCM10022419_121080</name>
</gene>
<dbReference type="RefSeq" id="WP_345577068.1">
    <property type="nucleotide sequence ID" value="NZ_BAABDQ010000053.1"/>
</dbReference>
<proteinExistence type="predicted"/>
<accession>A0ABP6ZSZ1</accession>
<dbReference type="PROSITE" id="PS50994">
    <property type="entry name" value="INTEGRASE"/>
    <property type="match status" value="1"/>
</dbReference>
<dbReference type="Gene3D" id="3.30.420.10">
    <property type="entry name" value="Ribonuclease H-like superfamily/Ribonuclease H"/>
    <property type="match status" value="1"/>
</dbReference>
<feature type="domain" description="Integrase catalytic" evidence="1">
    <location>
        <begin position="49"/>
        <end position="227"/>
    </location>
</feature>
<comment type="caution">
    <text evidence="2">The sequence shown here is derived from an EMBL/GenBank/DDBJ whole genome shotgun (WGS) entry which is preliminary data.</text>
</comment>
<reference evidence="3" key="1">
    <citation type="journal article" date="2019" name="Int. J. Syst. Evol. Microbiol.">
        <title>The Global Catalogue of Microorganisms (GCM) 10K type strain sequencing project: providing services to taxonomists for standard genome sequencing and annotation.</title>
        <authorList>
            <consortium name="The Broad Institute Genomics Platform"/>
            <consortium name="The Broad Institute Genome Sequencing Center for Infectious Disease"/>
            <person name="Wu L."/>
            <person name="Ma J."/>
        </authorList>
    </citation>
    <scope>NUCLEOTIDE SEQUENCE [LARGE SCALE GENOMIC DNA]</scope>
    <source>
        <strain evidence="3">JCM 17326</strain>
    </source>
</reference>
<evidence type="ECO:0000259" key="1">
    <source>
        <dbReference type="PROSITE" id="PS50994"/>
    </source>
</evidence>
<dbReference type="InterPro" id="IPR001584">
    <property type="entry name" value="Integrase_cat-core"/>
</dbReference>
<dbReference type="Proteomes" id="UP001500630">
    <property type="component" value="Unassembled WGS sequence"/>
</dbReference>
<dbReference type="InterPro" id="IPR036397">
    <property type="entry name" value="RNaseH_sf"/>
</dbReference>
<sequence>MVRSIRALILRLVRENPSWGYRRVYGELTTLGIKVAPSTVWEILKQAGLDPAPQRASTTWADFLRSQADALLACDFIETVTLTGQRQYVLAVIEHATRHVRVLGTTAPPSSNWVTQAIKNLVMDLDDAGCRARFLLRDRDGKFPALMDEVLDEVSIKAVLTGIRMPRMNSIMERWVQSCRHELLDRCLVWNECHLRHALREYDLFYNGHRAHQALAQAAAVGHGIVDHPDDHRIVGIEVSALAGGGTSPRNLALYERLGQHPLGPAITLPDGPSIWPIWRAPRS</sequence>
<protein>
    <recommendedName>
        <fullName evidence="1">Integrase catalytic domain-containing protein</fullName>
    </recommendedName>
</protein>
<keyword evidence="3" id="KW-1185">Reference proteome</keyword>
<name>A0ABP6ZSZ1_9ACTN</name>
<organism evidence="2 3">
    <name type="scientific">Nonomuraea rosea</name>
    <dbReference type="NCBI Taxonomy" id="638574"/>
    <lineage>
        <taxon>Bacteria</taxon>
        <taxon>Bacillati</taxon>
        <taxon>Actinomycetota</taxon>
        <taxon>Actinomycetes</taxon>
        <taxon>Streptosporangiales</taxon>
        <taxon>Streptosporangiaceae</taxon>
        <taxon>Nonomuraea</taxon>
    </lineage>
</organism>